<feature type="region of interest" description="Disordered" evidence="10">
    <location>
        <begin position="1"/>
        <end position="82"/>
    </location>
</feature>
<dbReference type="GO" id="GO:0005737">
    <property type="term" value="C:cytoplasm"/>
    <property type="evidence" value="ECO:0007669"/>
    <property type="project" value="TreeGrafter"/>
</dbReference>
<protein>
    <recommendedName>
        <fullName evidence="1">non-specific serine/threonine protein kinase</fullName>
        <ecNumber evidence="1">2.7.11.1</ecNumber>
    </recommendedName>
</protein>
<comment type="catalytic activity">
    <reaction evidence="8">
        <text>L-seryl-[protein] + ATP = O-phospho-L-seryl-[protein] + ADP + H(+)</text>
        <dbReference type="Rhea" id="RHEA:17989"/>
        <dbReference type="Rhea" id="RHEA-COMP:9863"/>
        <dbReference type="Rhea" id="RHEA-COMP:11604"/>
        <dbReference type="ChEBI" id="CHEBI:15378"/>
        <dbReference type="ChEBI" id="CHEBI:29999"/>
        <dbReference type="ChEBI" id="CHEBI:30616"/>
        <dbReference type="ChEBI" id="CHEBI:83421"/>
        <dbReference type="ChEBI" id="CHEBI:456216"/>
        <dbReference type="EC" id="2.7.11.1"/>
    </reaction>
</comment>
<feature type="domain" description="Protein kinase" evidence="11">
    <location>
        <begin position="87"/>
        <end position="147"/>
    </location>
</feature>
<feature type="compositionally biased region" description="Basic and acidic residues" evidence="10">
    <location>
        <begin position="7"/>
        <end position="16"/>
    </location>
</feature>
<gene>
    <name evidence="12" type="ORF">ANANG_G00238630</name>
</gene>
<evidence type="ECO:0000256" key="1">
    <source>
        <dbReference type="ARBA" id="ARBA00012513"/>
    </source>
</evidence>
<evidence type="ECO:0000256" key="7">
    <source>
        <dbReference type="ARBA" id="ARBA00047899"/>
    </source>
</evidence>
<comment type="caution">
    <text evidence="12">The sequence shown here is derived from an EMBL/GenBank/DDBJ whole genome shotgun (WGS) entry which is preliminary data.</text>
</comment>
<dbReference type="InterPro" id="IPR000719">
    <property type="entry name" value="Prot_kinase_dom"/>
</dbReference>
<dbReference type="PROSITE" id="PS50011">
    <property type="entry name" value="PROTEIN_KINASE_DOM"/>
    <property type="match status" value="1"/>
</dbReference>
<accession>A0A9D3LYT9</accession>
<organism evidence="12 13">
    <name type="scientific">Anguilla anguilla</name>
    <name type="common">European freshwater eel</name>
    <name type="synonym">Muraena anguilla</name>
    <dbReference type="NCBI Taxonomy" id="7936"/>
    <lineage>
        <taxon>Eukaryota</taxon>
        <taxon>Metazoa</taxon>
        <taxon>Chordata</taxon>
        <taxon>Craniata</taxon>
        <taxon>Vertebrata</taxon>
        <taxon>Euteleostomi</taxon>
        <taxon>Actinopterygii</taxon>
        <taxon>Neopterygii</taxon>
        <taxon>Teleostei</taxon>
        <taxon>Anguilliformes</taxon>
        <taxon>Anguillidae</taxon>
        <taxon>Anguilla</taxon>
    </lineage>
</organism>
<dbReference type="Proteomes" id="UP001044222">
    <property type="component" value="Chromosome 13"/>
</dbReference>
<keyword evidence="3" id="KW-0808">Transferase</keyword>
<sequence>MALMKGYEGRGREARRWRPCRAEVQLDPQRPGLRTLPDQPPQAWAHTTEHSLHLGSTTRTELSQLPAASPAQATSRPAGPPARVGYYEIERTIGKGNFAVVKLATHMITKAKVAIKIVDKTQLDDENLKKIFREVQIMKMLRHPHRC</sequence>
<evidence type="ECO:0000259" key="11">
    <source>
        <dbReference type="PROSITE" id="PS50011"/>
    </source>
</evidence>
<dbReference type="SUPFAM" id="SSF56112">
    <property type="entry name" value="Protein kinase-like (PK-like)"/>
    <property type="match status" value="1"/>
</dbReference>
<dbReference type="EC" id="2.7.11.1" evidence="1"/>
<dbReference type="EMBL" id="JAFIRN010000013">
    <property type="protein sequence ID" value="KAG5837378.1"/>
    <property type="molecule type" value="Genomic_DNA"/>
</dbReference>
<dbReference type="Pfam" id="PF00069">
    <property type="entry name" value="Pkinase"/>
    <property type="match status" value="1"/>
</dbReference>
<dbReference type="FunFam" id="3.30.200.20:FF:000003">
    <property type="entry name" value="Non-specific serine/threonine protein kinase"/>
    <property type="match status" value="1"/>
</dbReference>
<reference evidence="12" key="1">
    <citation type="submission" date="2021-01" db="EMBL/GenBank/DDBJ databases">
        <title>A chromosome-scale assembly of European eel, Anguilla anguilla.</title>
        <authorList>
            <person name="Henkel C."/>
            <person name="Jong-Raadsen S.A."/>
            <person name="Dufour S."/>
            <person name="Weltzien F.-A."/>
            <person name="Palstra A.P."/>
            <person name="Pelster B."/>
            <person name="Spaink H.P."/>
            <person name="Van Den Thillart G.E."/>
            <person name="Jansen H."/>
            <person name="Zahm M."/>
            <person name="Klopp C."/>
            <person name="Cedric C."/>
            <person name="Louis A."/>
            <person name="Berthelot C."/>
            <person name="Parey E."/>
            <person name="Roest Crollius H."/>
            <person name="Montfort J."/>
            <person name="Robinson-Rechavi M."/>
            <person name="Bucao C."/>
            <person name="Bouchez O."/>
            <person name="Gislard M."/>
            <person name="Lluch J."/>
            <person name="Milhes M."/>
            <person name="Lampietro C."/>
            <person name="Lopez Roques C."/>
            <person name="Donnadieu C."/>
            <person name="Braasch I."/>
            <person name="Desvignes T."/>
            <person name="Postlethwait J."/>
            <person name="Bobe J."/>
            <person name="Guiguen Y."/>
            <person name="Dirks R."/>
        </authorList>
    </citation>
    <scope>NUCLEOTIDE SEQUENCE</scope>
    <source>
        <strain evidence="12">Tag_6206</strain>
        <tissue evidence="12">Liver</tissue>
    </source>
</reference>
<dbReference type="AlphaFoldDB" id="A0A9D3LYT9"/>
<evidence type="ECO:0000256" key="4">
    <source>
        <dbReference type="ARBA" id="ARBA00022741"/>
    </source>
</evidence>
<name>A0A9D3LYT9_ANGAN</name>
<dbReference type="PANTHER" id="PTHR24346">
    <property type="entry name" value="MAP/MICROTUBULE AFFINITY-REGULATING KINASE"/>
    <property type="match status" value="1"/>
</dbReference>
<evidence type="ECO:0000256" key="5">
    <source>
        <dbReference type="ARBA" id="ARBA00022777"/>
    </source>
</evidence>
<dbReference type="Gene3D" id="3.30.200.20">
    <property type="entry name" value="Phosphorylase Kinase, domain 1"/>
    <property type="match status" value="1"/>
</dbReference>
<evidence type="ECO:0000256" key="2">
    <source>
        <dbReference type="ARBA" id="ARBA00022527"/>
    </source>
</evidence>
<feature type="compositionally biased region" description="Polar residues" evidence="10">
    <location>
        <begin position="54"/>
        <end position="63"/>
    </location>
</feature>
<evidence type="ECO:0000313" key="13">
    <source>
        <dbReference type="Proteomes" id="UP001044222"/>
    </source>
</evidence>
<evidence type="ECO:0000256" key="6">
    <source>
        <dbReference type="ARBA" id="ARBA00022840"/>
    </source>
</evidence>
<dbReference type="GO" id="GO:0050321">
    <property type="term" value="F:tau-protein kinase activity"/>
    <property type="evidence" value="ECO:0007669"/>
    <property type="project" value="TreeGrafter"/>
</dbReference>
<dbReference type="PROSITE" id="PS00107">
    <property type="entry name" value="PROTEIN_KINASE_ATP"/>
    <property type="match status" value="1"/>
</dbReference>
<keyword evidence="6 9" id="KW-0067">ATP-binding</keyword>
<evidence type="ECO:0000313" key="12">
    <source>
        <dbReference type="EMBL" id="KAG5837378.1"/>
    </source>
</evidence>
<dbReference type="GO" id="GO:0005524">
    <property type="term" value="F:ATP binding"/>
    <property type="evidence" value="ECO:0007669"/>
    <property type="project" value="UniProtKB-UniRule"/>
</dbReference>
<keyword evidence="2" id="KW-0723">Serine/threonine-protein kinase</keyword>
<dbReference type="GO" id="GO:0035556">
    <property type="term" value="P:intracellular signal transduction"/>
    <property type="evidence" value="ECO:0007669"/>
    <property type="project" value="TreeGrafter"/>
</dbReference>
<proteinExistence type="predicted"/>
<evidence type="ECO:0000256" key="10">
    <source>
        <dbReference type="SAM" id="MobiDB-lite"/>
    </source>
</evidence>
<evidence type="ECO:0000256" key="8">
    <source>
        <dbReference type="ARBA" id="ARBA00048679"/>
    </source>
</evidence>
<dbReference type="InterPro" id="IPR017441">
    <property type="entry name" value="Protein_kinase_ATP_BS"/>
</dbReference>
<evidence type="ECO:0000256" key="3">
    <source>
        <dbReference type="ARBA" id="ARBA00022679"/>
    </source>
</evidence>
<dbReference type="GO" id="GO:0000226">
    <property type="term" value="P:microtubule cytoskeleton organization"/>
    <property type="evidence" value="ECO:0007669"/>
    <property type="project" value="TreeGrafter"/>
</dbReference>
<feature type="binding site" evidence="9">
    <location>
        <position position="116"/>
    </location>
    <ligand>
        <name>ATP</name>
        <dbReference type="ChEBI" id="CHEBI:30616"/>
    </ligand>
</feature>
<dbReference type="PANTHER" id="PTHR24346:SF42">
    <property type="entry name" value="SERINE_THREONINE-PROTEIN KINASE SIK3"/>
    <property type="match status" value="1"/>
</dbReference>
<keyword evidence="13" id="KW-1185">Reference proteome</keyword>
<evidence type="ECO:0000256" key="9">
    <source>
        <dbReference type="PROSITE-ProRule" id="PRU10141"/>
    </source>
</evidence>
<keyword evidence="4 9" id="KW-0547">Nucleotide-binding</keyword>
<comment type="catalytic activity">
    <reaction evidence="7">
        <text>L-threonyl-[protein] + ATP = O-phospho-L-threonyl-[protein] + ADP + H(+)</text>
        <dbReference type="Rhea" id="RHEA:46608"/>
        <dbReference type="Rhea" id="RHEA-COMP:11060"/>
        <dbReference type="Rhea" id="RHEA-COMP:11605"/>
        <dbReference type="ChEBI" id="CHEBI:15378"/>
        <dbReference type="ChEBI" id="CHEBI:30013"/>
        <dbReference type="ChEBI" id="CHEBI:30616"/>
        <dbReference type="ChEBI" id="CHEBI:61977"/>
        <dbReference type="ChEBI" id="CHEBI:456216"/>
        <dbReference type="EC" id="2.7.11.1"/>
    </reaction>
</comment>
<dbReference type="InterPro" id="IPR011009">
    <property type="entry name" value="Kinase-like_dom_sf"/>
</dbReference>
<keyword evidence="5" id="KW-0418">Kinase</keyword>